<keyword evidence="2" id="KW-0812">Transmembrane</keyword>
<comment type="caution">
    <text evidence="3">The sequence shown here is derived from an EMBL/GenBank/DDBJ whole genome shotgun (WGS) entry which is preliminary data.</text>
</comment>
<feature type="transmembrane region" description="Helical" evidence="2">
    <location>
        <begin position="373"/>
        <end position="394"/>
    </location>
</feature>
<evidence type="ECO:0000313" key="3">
    <source>
        <dbReference type="EMBL" id="RDW83746.1"/>
    </source>
</evidence>
<proteinExistence type="predicted"/>
<dbReference type="RefSeq" id="XP_026605084.1">
    <property type="nucleotide sequence ID" value="XM_026746088.1"/>
</dbReference>
<feature type="compositionally biased region" description="Polar residues" evidence="1">
    <location>
        <begin position="126"/>
        <end position="135"/>
    </location>
</feature>
<dbReference type="Proteomes" id="UP000256690">
    <property type="component" value="Unassembled WGS sequence"/>
</dbReference>
<dbReference type="STRING" id="1810919.A0A3D8SBQ6"/>
<sequence length="397" mass="43092">MSTGLPYLHKLRKAQLSQLADITDLQDYEDDTKPELAARLDEHLQNNSSIFGDDERLADYYRRSSQSQPSSGSPSKRTSRTSRASRASSLADNTPIKAETISSGAASVTRSARRRPPRTKVEASPSEVSVTSPTQALDDVAPRDLAAETPARPYADIISEDRAEHTPRGPLVEVVAQSARLPPSPAVVTEAIERQTTELRKSIGDAWEKSGVQEGSDALRSALSSVKAVEVIVTLLEAFSVINQVVPWGYATTIPAIDAIYTPAIPIKVPDVFILVDGLFWAPVSLWLLTSVLLPLTAAYFFNISLQVAQSNSTGIQTRRSSSLSRSTQTTFDPLSFNIAKAIISYLVYAHGFNFWNLYSGYALQTVNASIPFQYAGILTGSGIGVVGTLYEAILRK</sequence>
<dbReference type="PANTHER" id="PTHR41807:SF1">
    <property type="entry name" value="GLUTATHIONE TRANSFERASE 3"/>
    <property type="match status" value="1"/>
</dbReference>
<dbReference type="OrthoDB" id="4034134at2759"/>
<evidence type="ECO:0000256" key="2">
    <source>
        <dbReference type="SAM" id="Phobius"/>
    </source>
</evidence>
<dbReference type="EMBL" id="PVWQ01000004">
    <property type="protein sequence ID" value="RDW83746.1"/>
    <property type="molecule type" value="Genomic_DNA"/>
</dbReference>
<dbReference type="InterPro" id="IPR038872">
    <property type="entry name" value="Put_GTT3"/>
</dbReference>
<organism evidence="3 4">
    <name type="scientific">Aspergillus mulundensis</name>
    <dbReference type="NCBI Taxonomy" id="1810919"/>
    <lineage>
        <taxon>Eukaryota</taxon>
        <taxon>Fungi</taxon>
        <taxon>Dikarya</taxon>
        <taxon>Ascomycota</taxon>
        <taxon>Pezizomycotina</taxon>
        <taxon>Eurotiomycetes</taxon>
        <taxon>Eurotiomycetidae</taxon>
        <taxon>Eurotiales</taxon>
        <taxon>Aspergillaceae</taxon>
        <taxon>Aspergillus</taxon>
        <taxon>Aspergillus subgen. Nidulantes</taxon>
    </lineage>
</organism>
<dbReference type="GO" id="GO:0016020">
    <property type="term" value="C:membrane"/>
    <property type="evidence" value="ECO:0007669"/>
    <property type="project" value="TreeGrafter"/>
</dbReference>
<feature type="region of interest" description="Disordered" evidence="1">
    <location>
        <begin position="62"/>
        <end position="136"/>
    </location>
</feature>
<evidence type="ECO:0000313" key="4">
    <source>
        <dbReference type="Proteomes" id="UP000256690"/>
    </source>
</evidence>
<evidence type="ECO:0000256" key="1">
    <source>
        <dbReference type="SAM" id="MobiDB-lite"/>
    </source>
</evidence>
<protein>
    <submittedName>
        <fullName evidence="3">Uncharacterized protein</fullName>
    </submittedName>
</protein>
<feature type="compositionally biased region" description="Low complexity" evidence="1">
    <location>
        <begin position="63"/>
        <end position="89"/>
    </location>
</feature>
<dbReference type="GeneID" id="38114442"/>
<reference evidence="3 4" key="1">
    <citation type="journal article" date="2018" name="IMA Fungus">
        <title>IMA Genome-F 9: Draft genome sequence of Annulohypoxylon stygium, Aspergillus mulundensis, Berkeleyomyces basicola (syn. Thielaviopsis basicola), Ceratocystis smalleyi, two Cercospora beticola strains, Coleophoma cylindrospora, Fusarium fracticaudum, Phialophora cf. hyalina, and Morchella septimelata.</title>
        <authorList>
            <person name="Wingfield B.D."/>
            <person name="Bills G.F."/>
            <person name="Dong Y."/>
            <person name="Huang W."/>
            <person name="Nel W.J."/>
            <person name="Swalarsk-Parry B.S."/>
            <person name="Vaghefi N."/>
            <person name="Wilken P.M."/>
            <person name="An Z."/>
            <person name="de Beer Z.W."/>
            <person name="De Vos L."/>
            <person name="Chen L."/>
            <person name="Duong T.A."/>
            <person name="Gao Y."/>
            <person name="Hammerbacher A."/>
            <person name="Kikkert J.R."/>
            <person name="Li Y."/>
            <person name="Li H."/>
            <person name="Li K."/>
            <person name="Li Q."/>
            <person name="Liu X."/>
            <person name="Ma X."/>
            <person name="Naidoo K."/>
            <person name="Pethybridge S.J."/>
            <person name="Sun J."/>
            <person name="Steenkamp E.T."/>
            <person name="van der Nest M.A."/>
            <person name="van Wyk S."/>
            <person name="Wingfield M.J."/>
            <person name="Xiong C."/>
            <person name="Yue Q."/>
            <person name="Zhang X."/>
        </authorList>
    </citation>
    <scope>NUCLEOTIDE SEQUENCE [LARGE SCALE GENOMIC DNA]</scope>
    <source>
        <strain evidence="3 4">DSM 5745</strain>
    </source>
</reference>
<keyword evidence="2" id="KW-0472">Membrane</keyword>
<name>A0A3D8SBQ6_9EURO</name>
<gene>
    <name evidence="3" type="ORF">DSM5745_04072</name>
</gene>
<feature type="transmembrane region" description="Helical" evidence="2">
    <location>
        <begin position="335"/>
        <end position="353"/>
    </location>
</feature>
<feature type="compositionally biased region" description="Polar residues" evidence="1">
    <location>
        <begin position="100"/>
        <end position="110"/>
    </location>
</feature>
<dbReference type="AlphaFoldDB" id="A0A3D8SBQ6"/>
<keyword evidence="2" id="KW-1133">Transmembrane helix</keyword>
<keyword evidence="4" id="KW-1185">Reference proteome</keyword>
<dbReference type="PANTHER" id="PTHR41807">
    <property type="entry name" value="GLUTATHIONE TRANSFERASE 3"/>
    <property type="match status" value="1"/>
</dbReference>
<feature type="transmembrane region" description="Helical" evidence="2">
    <location>
        <begin position="280"/>
        <end position="302"/>
    </location>
</feature>
<accession>A0A3D8SBQ6</accession>